<organism evidence="1 2">
    <name type="scientific">Didymella pomorum</name>
    <dbReference type="NCBI Taxonomy" id="749634"/>
    <lineage>
        <taxon>Eukaryota</taxon>
        <taxon>Fungi</taxon>
        <taxon>Dikarya</taxon>
        <taxon>Ascomycota</taxon>
        <taxon>Pezizomycotina</taxon>
        <taxon>Dothideomycetes</taxon>
        <taxon>Pleosporomycetidae</taxon>
        <taxon>Pleosporales</taxon>
        <taxon>Pleosporineae</taxon>
        <taxon>Didymellaceae</taxon>
        <taxon>Didymella</taxon>
    </lineage>
</organism>
<dbReference type="Proteomes" id="UP001140510">
    <property type="component" value="Unassembled WGS sequence"/>
</dbReference>
<dbReference type="PANTHER" id="PTHR42052">
    <property type="entry name" value="ABM DOMAIN-CONTAINING PROTEIN"/>
    <property type="match status" value="1"/>
</dbReference>
<evidence type="ECO:0000313" key="2">
    <source>
        <dbReference type="Proteomes" id="UP001140510"/>
    </source>
</evidence>
<comment type="caution">
    <text evidence="1">The sequence shown here is derived from an EMBL/GenBank/DDBJ whole genome shotgun (WGS) entry which is preliminary data.</text>
</comment>
<evidence type="ECO:0000313" key="1">
    <source>
        <dbReference type="EMBL" id="KAJ4405978.1"/>
    </source>
</evidence>
<gene>
    <name evidence="1" type="ORF">N0V91_004862</name>
</gene>
<dbReference type="EMBL" id="JAPEVA010000030">
    <property type="protein sequence ID" value="KAJ4405978.1"/>
    <property type="molecule type" value="Genomic_DNA"/>
</dbReference>
<proteinExistence type="predicted"/>
<dbReference type="AlphaFoldDB" id="A0A9W8ZF13"/>
<protein>
    <recommendedName>
        <fullName evidence="3">ABM domain-containing protein</fullName>
    </recommendedName>
</protein>
<reference evidence="1" key="1">
    <citation type="submission" date="2022-10" db="EMBL/GenBank/DDBJ databases">
        <title>Tapping the CABI collections for fungal endophytes: first genome assemblies for Collariella, Neodidymelliopsis, Ascochyta clinopodiicola, Didymella pomorum, Didymosphaeria variabile, Neocosmospora piperis and Neocucurbitaria cava.</title>
        <authorList>
            <person name="Hill R."/>
        </authorList>
    </citation>
    <scope>NUCLEOTIDE SEQUENCE</scope>
    <source>
        <strain evidence="1">IMI 355091</strain>
    </source>
</reference>
<name>A0A9W8ZF13_9PLEO</name>
<dbReference type="PANTHER" id="PTHR42052:SF1">
    <property type="entry name" value="ABM DOMAIN-CONTAINING PROTEIN"/>
    <property type="match status" value="1"/>
</dbReference>
<dbReference type="OrthoDB" id="3542212at2759"/>
<sequence>MPVVEITQLRLKGLLANDPALLESLSHARSKLQTNSRFFSCIDESSLIYIFGFWPSLDAHLKFLASPARDEVLGPQEAILDFQWTIHLELDATTRQLFDAPFLAVTRLDVDAADVEAYNQVVADHAQKALSKDRGPLGVTYAWRCDLPAGSHESVILTTWGSKGHGSPEAGRHITLEHDDDGSFRRILFHRAWNIERTQS</sequence>
<evidence type="ECO:0008006" key="3">
    <source>
        <dbReference type="Google" id="ProtNLM"/>
    </source>
</evidence>
<keyword evidence="2" id="KW-1185">Reference proteome</keyword>
<accession>A0A9W8ZF13</accession>